<dbReference type="AlphaFoldDB" id="K0RZL0"/>
<reference evidence="1 2" key="1">
    <citation type="journal article" date="2012" name="Genome Biol.">
        <title>Genome and low-iron response of an oceanic diatom adapted to chronic iron limitation.</title>
        <authorList>
            <person name="Lommer M."/>
            <person name="Specht M."/>
            <person name="Roy A.S."/>
            <person name="Kraemer L."/>
            <person name="Andreson R."/>
            <person name="Gutowska M.A."/>
            <person name="Wolf J."/>
            <person name="Bergner S.V."/>
            <person name="Schilhabel M.B."/>
            <person name="Klostermeier U.C."/>
            <person name="Beiko R.G."/>
            <person name="Rosenstiel P."/>
            <person name="Hippler M."/>
            <person name="Laroche J."/>
        </authorList>
    </citation>
    <scope>NUCLEOTIDE SEQUENCE [LARGE SCALE GENOMIC DNA]</scope>
    <source>
        <strain evidence="1 2">CCMP1005</strain>
    </source>
</reference>
<accession>K0RZL0</accession>
<evidence type="ECO:0000313" key="1">
    <source>
        <dbReference type="EMBL" id="EJK59223.1"/>
    </source>
</evidence>
<comment type="caution">
    <text evidence="1">The sequence shown here is derived from an EMBL/GenBank/DDBJ whole genome shotgun (WGS) entry which is preliminary data.</text>
</comment>
<keyword evidence="2" id="KW-1185">Reference proteome</keyword>
<sequence length="257" mass="28636">MRVSLAIALTPSRVDTHNRNDSVMYGLSKAVDILSVALDYDHSSSEACRLDLERALSAIGHYVSLLDYARVQALLHSRIIENTKALVVVSTINIPQKAEAKEIRREVFESRKFDGDYFVSLPPKQALHVLRLAVLQAIECERAKGCLAKLTNEQHVALVSYLNDYCGGASSVSSSVSSSKLPFAYVHLVNWGVKILTAFYLVTFECLAAEDWDTTSVCMPWEICKLSESNPTARNNRFDMRASADETGKHRRLIGRL</sequence>
<gene>
    <name evidence="1" type="ORF">THAOC_20589</name>
</gene>
<evidence type="ECO:0000313" key="2">
    <source>
        <dbReference type="Proteomes" id="UP000266841"/>
    </source>
</evidence>
<name>K0RZL0_THAOC</name>
<proteinExistence type="predicted"/>
<organism evidence="1 2">
    <name type="scientific">Thalassiosira oceanica</name>
    <name type="common">Marine diatom</name>
    <dbReference type="NCBI Taxonomy" id="159749"/>
    <lineage>
        <taxon>Eukaryota</taxon>
        <taxon>Sar</taxon>
        <taxon>Stramenopiles</taxon>
        <taxon>Ochrophyta</taxon>
        <taxon>Bacillariophyta</taxon>
        <taxon>Coscinodiscophyceae</taxon>
        <taxon>Thalassiosirophycidae</taxon>
        <taxon>Thalassiosirales</taxon>
        <taxon>Thalassiosiraceae</taxon>
        <taxon>Thalassiosira</taxon>
    </lineage>
</organism>
<dbReference type="EMBL" id="AGNL01023347">
    <property type="protein sequence ID" value="EJK59223.1"/>
    <property type="molecule type" value="Genomic_DNA"/>
</dbReference>
<dbReference type="Proteomes" id="UP000266841">
    <property type="component" value="Unassembled WGS sequence"/>
</dbReference>
<protein>
    <submittedName>
        <fullName evidence="1">Uncharacterized protein</fullName>
    </submittedName>
</protein>